<comment type="cofactor">
    <cofactor evidence="1">
        <name>pyridoxal 5'-phosphate</name>
        <dbReference type="ChEBI" id="CHEBI:597326"/>
    </cofactor>
</comment>
<accession>A0ABV2I562</accession>
<keyword evidence="2" id="KW-0663">Pyridoxal phosphate</keyword>
<comment type="caution">
    <text evidence="4">The sequence shown here is derived from an EMBL/GenBank/DDBJ whole genome shotgun (WGS) entry which is preliminary data.</text>
</comment>
<name>A0ABV2I562_9HYPH</name>
<protein>
    <submittedName>
        <fullName evidence="4">Glycine/serine hydroxymethyltransferase</fullName>
    </submittedName>
</protein>
<dbReference type="Pfam" id="PF00464">
    <property type="entry name" value="SHMT"/>
    <property type="match status" value="1"/>
</dbReference>
<dbReference type="Gene3D" id="3.40.640.10">
    <property type="entry name" value="Type I PLP-dependent aspartate aminotransferase-like (Major domain)"/>
    <property type="match status" value="1"/>
</dbReference>
<dbReference type="EMBL" id="JBEPLM010000039">
    <property type="protein sequence ID" value="MET3598010.1"/>
    <property type="molecule type" value="Genomic_DNA"/>
</dbReference>
<evidence type="ECO:0000313" key="4">
    <source>
        <dbReference type="EMBL" id="MET3598010.1"/>
    </source>
</evidence>
<proteinExistence type="predicted"/>
<reference evidence="4 5" key="1">
    <citation type="submission" date="2024-06" db="EMBL/GenBank/DDBJ databases">
        <title>Genomic Encyclopedia of Type Strains, Phase IV (KMG-IV): sequencing the most valuable type-strain genomes for metagenomic binning, comparative biology and taxonomic classification.</title>
        <authorList>
            <person name="Goeker M."/>
        </authorList>
    </citation>
    <scope>NUCLEOTIDE SEQUENCE [LARGE SCALE GENOMIC DNA]</scope>
    <source>
        <strain evidence="4 5">DSM 29846</strain>
    </source>
</reference>
<dbReference type="InterPro" id="IPR039429">
    <property type="entry name" value="SHMT-like_dom"/>
</dbReference>
<organism evidence="4 5">
    <name type="scientific">Mesorhizobium shonense</name>
    <dbReference type="NCBI Taxonomy" id="1209948"/>
    <lineage>
        <taxon>Bacteria</taxon>
        <taxon>Pseudomonadati</taxon>
        <taxon>Pseudomonadota</taxon>
        <taxon>Alphaproteobacteria</taxon>
        <taxon>Hyphomicrobiales</taxon>
        <taxon>Phyllobacteriaceae</taxon>
        <taxon>Mesorhizobium</taxon>
    </lineage>
</organism>
<dbReference type="Proteomes" id="UP001549036">
    <property type="component" value="Unassembled WGS sequence"/>
</dbReference>
<gene>
    <name evidence="4" type="ORF">ABID26_007437</name>
</gene>
<dbReference type="InterPro" id="IPR049943">
    <property type="entry name" value="Ser_HO-MeTrfase-like"/>
</dbReference>
<dbReference type="Gene3D" id="3.90.1150.10">
    <property type="entry name" value="Aspartate Aminotransferase, domain 1"/>
    <property type="match status" value="1"/>
</dbReference>
<sequence>MSREAALGKKIDSAVFPGIQGGPLPDVIAAKAICFGEALKPEFTEYARRVLSCARTLASGLTGRGFKIVTGGTDTPFTMVDLRTRGLKGDVAQKALETHGVTTNRNLVPQDREPPNVTSGLRMGTSAIAARGMADPEASELAEIIADVLDRLAANPGQGLEIDINIAERVSMLAERFPLYPAQLI</sequence>
<dbReference type="PANTHER" id="PTHR11680:SF35">
    <property type="entry name" value="SERINE HYDROXYMETHYLTRANSFERASE 1"/>
    <property type="match status" value="1"/>
</dbReference>
<dbReference type="SUPFAM" id="SSF53383">
    <property type="entry name" value="PLP-dependent transferases"/>
    <property type="match status" value="1"/>
</dbReference>
<evidence type="ECO:0000256" key="2">
    <source>
        <dbReference type="ARBA" id="ARBA00022898"/>
    </source>
</evidence>
<keyword evidence="5" id="KW-1185">Reference proteome</keyword>
<evidence type="ECO:0000259" key="3">
    <source>
        <dbReference type="Pfam" id="PF00464"/>
    </source>
</evidence>
<feature type="domain" description="Serine hydroxymethyltransferase-like" evidence="3">
    <location>
        <begin position="6"/>
        <end position="145"/>
    </location>
</feature>
<evidence type="ECO:0000313" key="5">
    <source>
        <dbReference type="Proteomes" id="UP001549036"/>
    </source>
</evidence>
<dbReference type="InterPro" id="IPR015422">
    <property type="entry name" value="PyrdxlP-dep_Trfase_small"/>
</dbReference>
<dbReference type="InterPro" id="IPR015424">
    <property type="entry name" value="PyrdxlP-dep_Trfase"/>
</dbReference>
<evidence type="ECO:0000256" key="1">
    <source>
        <dbReference type="ARBA" id="ARBA00001933"/>
    </source>
</evidence>
<dbReference type="PANTHER" id="PTHR11680">
    <property type="entry name" value="SERINE HYDROXYMETHYLTRANSFERASE"/>
    <property type="match status" value="1"/>
</dbReference>
<dbReference type="InterPro" id="IPR015421">
    <property type="entry name" value="PyrdxlP-dep_Trfase_major"/>
</dbReference>